<reference evidence="1 2" key="1">
    <citation type="submission" date="2016-10" db="EMBL/GenBank/DDBJ databases">
        <authorList>
            <person name="de Groot N.N."/>
        </authorList>
    </citation>
    <scope>NUCLEOTIDE SEQUENCE [LARGE SCALE GENOMIC DNA]</scope>
    <source>
        <strain>GEY</strain>
        <strain evidence="2">DSM 9560</strain>
    </source>
</reference>
<name>A0A1I2HU43_9BACT</name>
<dbReference type="OrthoDB" id="1466667at2"/>
<evidence type="ECO:0000313" key="2">
    <source>
        <dbReference type="Proteomes" id="UP000199513"/>
    </source>
</evidence>
<dbReference type="Proteomes" id="UP000199513">
    <property type="component" value="Unassembled WGS sequence"/>
</dbReference>
<keyword evidence="1" id="KW-0131">Cell cycle</keyword>
<proteinExistence type="predicted"/>
<dbReference type="EMBL" id="FONY01000026">
    <property type="protein sequence ID" value="SFF33158.1"/>
    <property type="molecule type" value="Genomic_DNA"/>
</dbReference>
<evidence type="ECO:0000313" key="1">
    <source>
        <dbReference type="EMBL" id="SFF33158.1"/>
    </source>
</evidence>
<dbReference type="AlphaFoldDB" id="A0A1I2HU43"/>
<keyword evidence="1" id="KW-0132">Cell division</keyword>
<dbReference type="STRING" id="1003.SAMN04488541_102643"/>
<protein>
    <submittedName>
        <fullName evidence="1">Cell division protein FtsQ</fullName>
    </submittedName>
</protein>
<gene>
    <name evidence="1" type="ORF">SAMN04488541_102643</name>
</gene>
<dbReference type="GO" id="GO:0051301">
    <property type="term" value="P:cell division"/>
    <property type="evidence" value="ECO:0007669"/>
    <property type="project" value="UniProtKB-KW"/>
</dbReference>
<organism evidence="1 2">
    <name type="scientific">Thermoflexibacter ruber</name>
    <dbReference type="NCBI Taxonomy" id="1003"/>
    <lineage>
        <taxon>Bacteria</taxon>
        <taxon>Pseudomonadati</taxon>
        <taxon>Bacteroidota</taxon>
        <taxon>Cytophagia</taxon>
        <taxon>Cytophagales</taxon>
        <taxon>Thermoflexibacteraceae</taxon>
        <taxon>Thermoflexibacter</taxon>
    </lineage>
</organism>
<keyword evidence="2" id="KW-1185">Reference proteome</keyword>
<dbReference type="RefSeq" id="WP_091547064.1">
    <property type="nucleotide sequence ID" value="NZ_FONY01000026.1"/>
</dbReference>
<sequence>MKLKLWVKIFLGSMAVLTAVAFASLFSYGDKPYSNVVVKIEEATAPNLINENRVRSIIDGQGIQQTADGKLLNADLAEIEKKIEEEAGFVSNCEVSRDLKGNLVVKIIPSQPIARILKNDGKGNYIGKDGEYLPLSEDYTPRVVLLTGKGMEHIYDKENKLTKNFGKPLFEFLKHIENDPFWKAQITEIDIDEYNNLTIYPQIGNHAIEFGLVDDYSAKLEKLRLFYSQVVPAKGWNKYKKVKLGFDNQIVCE</sequence>
<accession>A0A1I2HU43</accession>